<evidence type="ECO:0000256" key="1">
    <source>
        <dbReference type="SAM" id="MobiDB-lite"/>
    </source>
</evidence>
<dbReference type="Proteomes" id="UP000076738">
    <property type="component" value="Unassembled WGS sequence"/>
</dbReference>
<feature type="region of interest" description="Disordered" evidence="1">
    <location>
        <begin position="373"/>
        <end position="392"/>
    </location>
</feature>
<organism evidence="2 3">
    <name type="scientific">Calocera viscosa (strain TUFC12733)</name>
    <dbReference type="NCBI Taxonomy" id="1330018"/>
    <lineage>
        <taxon>Eukaryota</taxon>
        <taxon>Fungi</taxon>
        <taxon>Dikarya</taxon>
        <taxon>Basidiomycota</taxon>
        <taxon>Agaricomycotina</taxon>
        <taxon>Dacrymycetes</taxon>
        <taxon>Dacrymycetales</taxon>
        <taxon>Dacrymycetaceae</taxon>
        <taxon>Calocera</taxon>
    </lineage>
</organism>
<feature type="compositionally biased region" description="Polar residues" evidence="1">
    <location>
        <begin position="154"/>
        <end position="165"/>
    </location>
</feature>
<gene>
    <name evidence="2" type="ORF">CALVIDRAFT_525292</name>
</gene>
<feature type="compositionally biased region" description="Low complexity" evidence="1">
    <location>
        <begin position="166"/>
        <end position="176"/>
    </location>
</feature>
<keyword evidence="3" id="KW-1185">Reference proteome</keyword>
<reference evidence="2 3" key="1">
    <citation type="journal article" date="2016" name="Mol. Biol. Evol.">
        <title>Comparative Genomics of Early-Diverging Mushroom-Forming Fungi Provides Insights into the Origins of Lignocellulose Decay Capabilities.</title>
        <authorList>
            <person name="Nagy L.G."/>
            <person name="Riley R."/>
            <person name="Tritt A."/>
            <person name="Adam C."/>
            <person name="Daum C."/>
            <person name="Floudas D."/>
            <person name="Sun H."/>
            <person name="Yadav J.S."/>
            <person name="Pangilinan J."/>
            <person name="Larsson K.H."/>
            <person name="Matsuura K."/>
            <person name="Barry K."/>
            <person name="Labutti K."/>
            <person name="Kuo R."/>
            <person name="Ohm R.A."/>
            <person name="Bhattacharya S.S."/>
            <person name="Shirouzu T."/>
            <person name="Yoshinaga Y."/>
            <person name="Martin F.M."/>
            <person name="Grigoriev I.V."/>
            <person name="Hibbett D.S."/>
        </authorList>
    </citation>
    <scope>NUCLEOTIDE SEQUENCE [LARGE SCALE GENOMIC DNA]</scope>
    <source>
        <strain evidence="2 3">TUFC12733</strain>
    </source>
</reference>
<evidence type="ECO:0000313" key="3">
    <source>
        <dbReference type="Proteomes" id="UP000076738"/>
    </source>
</evidence>
<name>A0A167QH03_CALVF</name>
<proteinExistence type="predicted"/>
<accession>A0A167QH03</accession>
<feature type="compositionally biased region" description="Pro residues" evidence="1">
    <location>
        <begin position="49"/>
        <end position="58"/>
    </location>
</feature>
<dbReference type="AlphaFoldDB" id="A0A167QH03"/>
<protein>
    <submittedName>
        <fullName evidence="2">Uncharacterized protein</fullName>
    </submittedName>
</protein>
<feature type="region of interest" description="Disordered" evidence="1">
    <location>
        <begin position="152"/>
        <end position="192"/>
    </location>
</feature>
<evidence type="ECO:0000313" key="2">
    <source>
        <dbReference type="EMBL" id="KZO99752.1"/>
    </source>
</evidence>
<sequence length="613" mass="66648">MSLIPLLKVALNASPSSIADNEPVQAPAVTSNALQLIHEDPSSISPTLPNTPLPPPYSRPEQNVQRLALATWEAGQQGNEDGTSASNQISSVPAVAGTNAPLELTVSPTGDTGQSPLHEVAYEGGAAQVADLYASRNLLLAELARERRRRHEVNSITPSYQLPPNSSVGTTGSSTTDALSGLNGGDQLLQRSPETVVSTIRRDRSDEVGQLRPVVQAETSVPVWRDILKDDLPDVAPAALLLPRFFLSSTLASRNELGRFTLPKYGHFHVATSGVPSTDNRFWELPGHQCIGLLQRLLWSRQQTTSILSPMDQAHPGTQAFLARLPRTIPVSKFQGTTYVIYLYGSSEDGSELIESGQDFVEETPPLSIAAELSPTPQPVSPESLPRELSSGARRMPVGTTSLGLINAPSFPSAVNYLATRFPHLQAAFGGINEEVVPAATTVEWFVRTVYYYFEVCSTLGMPSARPNDVFHGTAAGAWNGQLSPALVAAWFQDRLRIPLSRRTIINHRGVVARWRRIWVNHGDQYTSAQGHWSTPGNISQRRQEQLLLLGVIGYALARSPQERAGICRGTPADLISGSARTWRWNRVEDQIERLLQLDHSSDESVHLAALPG</sequence>
<feature type="region of interest" description="Disordered" evidence="1">
    <location>
        <begin position="40"/>
        <end position="60"/>
    </location>
</feature>
<dbReference type="EMBL" id="KV417271">
    <property type="protein sequence ID" value="KZO99752.1"/>
    <property type="molecule type" value="Genomic_DNA"/>
</dbReference>